<organism evidence="3 5">
    <name type="scientific">Enterococcus avium</name>
    <name type="common">Streptococcus avium</name>
    <dbReference type="NCBI Taxonomy" id="33945"/>
    <lineage>
        <taxon>Bacteria</taxon>
        <taxon>Bacillati</taxon>
        <taxon>Bacillota</taxon>
        <taxon>Bacilli</taxon>
        <taxon>Lactobacillales</taxon>
        <taxon>Enterococcaceae</taxon>
        <taxon>Enterococcus</taxon>
    </lineage>
</organism>
<dbReference type="AlphaFoldDB" id="A0A2N8PWK6"/>
<keyword evidence="1" id="KW-0175">Coiled coil</keyword>
<name>A0A2N8PWK6_ENTAV</name>
<protein>
    <recommendedName>
        <fullName evidence="6">ATPase V</fullName>
    </recommendedName>
</protein>
<dbReference type="SUPFAM" id="SSF160527">
    <property type="entry name" value="V-type ATPase subunit E-like"/>
    <property type="match status" value="1"/>
</dbReference>
<evidence type="ECO:0008006" key="6">
    <source>
        <dbReference type="Google" id="ProtNLM"/>
    </source>
</evidence>
<feature type="coiled-coil region" evidence="1">
    <location>
        <begin position="1"/>
        <end position="73"/>
    </location>
</feature>
<dbReference type="EMBL" id="PDXQ01000001">
    <property type="protein sequence ID" value="TRZ33628.1"/>
    <property type="molecule type" value="Genomic_DNA"/>
</dbReference>
<dbReference type="GeneID" id="69568456"/>
<dbReference type="Proteomes" id="UP000288388">
    <property type="component" value="Unassembled WGS sequence"/>
</dbReference>
<dbReference type="EMBL" id="RYZS01000001">
    <property type="protein sequence ID" value="RVU95777.1"/>
    <property type="molecule type" value="Genomic_DNA"/>
</dbReference>
<dbReference type="Proteomes" id="UP000316316">
    <property type="component" value="Unassembled WGS sequence"/>
</dbReference>
<reference evidence="2 4" key="2">
    <citation type="submission" date="2018-12" db="EMBL/GenBank/DDBJ databases">
        <title>A novel vanA-carrying plasmid in a clinical isolate of Enterococcus avium.</title>
        <authorList>
            <person name="Bernasconi O.J."/>
            <person name="Luzzaro F."/>
            <person name="Endimiani A."/>
        </authorList>
    </citation>
    <scope>NUCLEOTIDE SEQUENCE [LARGE SCALE GENOMIC DNA]</scope>
    <source>
        <strain evidence="2 4">LC0559/18</strain>
    </source>
</reference>
<evidence type="ECO:0000313" key="3">
    <source>
        <dbReference type="EMBL" id="TRZ33628.1"/>
    </source>
</evidence>
<evidence type="ECO:0000313" key="2">
    <source>
        <dbReference type="EMBL" id="RVU95777.1"/>
    </source>
</evidence>
<evidence type="ECO:0000313" key="5">
    <source>
        <dbReference type="Proteomes" id="UP000316316"/>
    </source>
</evidence>
<proteinExistence type="predicted"/>
<dbReference type="RefSeq" id="WP_049219265.1">
    <property type="nucleotide sequence ID" value="NZ_CABGUH010000052.1"/>
</dbReference>
<evidence type="ECO:0000256" key="1">
    <source>
        <dbReference type="SAM" id="Coils"/>
    </source>
</evidence>
<comment type="caution">
    <text evidence="3">The sequence shown here is derived from an EMBL/GenBank/DDBJ whole genome shotgun (WGS) entry which is preliminary data.</text>
</comment>
<reference evidence="3 5" key="1">
    <citation type="submission" date="2017-10" db="EMBL/GenBank/DDBJ databases">
        <title>FDA dAtabase for Regulatory Grade micrObial Sequences (FDA-ARGOS): Supporting development and validation of Infectious Disease Dx tests.</title>
        <authorList>
            <person name="Campos J."/>
            <person name="Goldberg B."/>
            <person name="Tallon L.J."/>
            <person name="Sadzewicz L."/>
            <person name="Sengamalay N."/>
            <person name="Ott S."/>
            <person name="Godinez A."/>
            <person name="Nagaraj S."/>
            <person name="Vyas G."/>
            <person name="Aluvathingal J."/>
            <person name="Nadendla S."/>
            <person name="Geyer C."/>
            <person name="Nandy P."/>
            <person name="Hobson J."/>
            <person name="Sichtig H."/>
        </authorList>
    </citation>
    <scope>NUCLEOTIDE SEQUENCE [LARGE SCALE GENOMIC DNA]</scope>
    <source>
        <strain evidence="3 5">FDAARGOS_185</strain>
    </source>
</reference>
<sequence>MEAIEKIVEQLNQQADLEQRQLKEKETARIDQDFQAELTEMKADHLKRLEKNLQNLENNYKQAKNRRQVAQKQMILNQKQAILERVFAEAVGQMENWSTKEQQEFAHNALKKMQLQGNLVFVPGEKSQTVFTNEWLAEQNNMLAYQLVMGENPVAAEAGFILDKDGVQYNFLYQSLVREIQQRESFQFAQTLFEEKDVNLDFHN</sequence>
<gene>
    <name evidence="3" type="ORF">AUF17_05850</name>
    <name evidence="2" type="ORF">EK398_13505</name>
</gene>
<evidence type="ECO:0000313" key="4">
    <source>
        <dbReference type="Proteomes" id="UP000288388"/>
    </source>
</evidence>
<accession>A0A2N8PWK6</accession>